<feature type="transmembrane region" description="Helical" evidence="1">
    <location>
        <begin position="100"/>
        <end position="126"/>
    </location>
</feature>
<feature type="transmembrane region" description="Helical" evidence="1">
    <location>
        <begin position="319"/>
        <end position="342"/>
    </location>
</feature>
<feature type="transmembrane region" description="Helical" evidence="1">
    <location>
        <begin position="402"/>
        <end position="427"/>
    </location>
</feature>
<feature type="transmembrane region" description="Helical" evidence="1">
    <location>
        <begin position="58"/>
        <end position="79"/>
    </location>
</feature>
<comment type="caution">
    <text evidence="3">The sequence shown here is derived from an EMBL/GenBank/DDBJ whole genome shotgun (WGS) entry which is preliminary data.</text>
</comment>
<gene>
    <name evidence="3" type="ORF">CARN3_0312</name>
</gene>
<dbReference type="GO" id="GO:0008237">
    <property type="term" value="F:metallopeptidase activity"/>
    <property type="evidence" value="ECO:0007669"/>
    <property type="project" value="InterPro"/>
</dbReference>
<dbReference type="Pfam" id="PF12730">
    <property type="entry name" value="ABC2_membrane_4"/>
    <property type="match status" value="1"/>
</dbReference>
<feature type="transmembrane region" description="Helical" evidence="1">
    <location>
        <begin position="362"/>
        <end position="381"/>
    </location>
</feature>
<feature type="transmembrane region" description="Helical" evidence="1">
    <location>
        <begin position="471"/>
        <end position="488"/>
    </location>
</feature>
<feature type="domain" description="Peptidase M1 membrane alanine aminopeptidase" evidence="2">
    <location>
        <begin position="869"/>
        <end position="1068"/>
    </location>
</feature>
<organism evidence="3">
    <name type="scientific">mine drainage metagenome</name>
    <dbReference type="NCBI Taxonomy" id="410659"/>
    <lineage>
        <taxon>unclassified sequences</taxon>
        <taxon>metagenomes</taxon>
        <taxon>ecological metagenomes</taxon>
    </lineage>
</organism>
<feature type="transmembrane region" description="Helical" evidence="1">
    <location>
        <begin position="243"/>
        <end position="262"/>
    </location>
</feature>
<keyword evidence="1" id="KW-1133">Transmembrane helix</keyword>
<dbReference type="Gene3D" id="1.10.390.10">
    <property type="entry name" value="Neutral Protease Domain 2"/>
    <property type="match status" value="1"/>
</dbReference>
<accession>E6PWT8</accession>
<dbReference type="SUPFAM" id="SSF55486">
    <property type="entry name" value="Metalloproteases ('zincins'), catalytic domain"/>
    <property type="match status" value="1"/>
</dbReference>
<dbReference type="Pfam" id="PF01433">
    <property type="entry name" value="Peptidase_M1"/>
    <property type="match status" value="1"/>
</dbReference>
<dbReference type="InterPro" id="IPR014782">
    <property type="entry name" value="Peptidase_M1_dom"/>
</dbReference>
<keyword evidence="1" id="KW-0812">Transmembrane</keyword>
<evidence type="ECO:0000256" key="1">
    <source>
        <dbReference type="SAM" id="Phobius"/>
    </source>
</evidence>
<feature type="transmembrane region" description="Helical" evidence="1">
    <location>
        <begin position="174"/>
        <end position="191"/>
    </location>
</feature>
<name>E6PWT8_9ZZZZ</name>
<dbReference type="GO" id="GO:0008270">
    <property type="term" value="F:zinc ion binding"/>
    <property type="evidence" value="ECO:0007669"/>
    <property type="project" value="InterPro"/>
</dbReference>
<dbReference type="EMBL" id="CABN01000011">
    <property type="protein sequence ID" value="CBH99396.1"/>
    <property type="molecule type" value="Genomic_DNA"/>
</dbReference>
<evidence type="ECO:0000259" key="2">
    <source>
        <dbReference type="Pfam" id="PF01433"/>
    </source>
</evidence>
<feature type="transmembrane region" description="Helical" evidence="1">
    <location>
        <begin position="564"/>
        <end position="586"/>
    </location>
</feature>
<evidence type="ECO:0000313" key="3">
    <source>
        <dbReference type="EMBL" id="CBH99396.1"/>
    </source>
</evidence>
<keyword evidence="1" id="KW-0472">Membrane</keyword>
<sequence>MLRFFFFEIRYWLRSTMLWVFTAIVALLILLALSTDQVTVGGAIGNTFRNAPYVVQQFYSIMWFITLLMTVAFVNSAASREFAVNMDQILFTKPIRKLDFLFGRFLGSVVVSTIPMLGISVGALLAPLMPWADHDRFGHVVWGAHVAGIVLFALPNTFFIAAILFTIAVLTRSAIISFLGGILLIVAQAVADALKSNMQNEKLSAMLDPFGNDAFSLATKYWTVAERNTHVLGYSGLLLWNRLAWMAVGAMIFAFACWRFSFSDRVTRVSKKKKTGAANESAVVTAAQPSFTLSYGAWTRWLQLVATIRIELRRLMKTVTFIVLTLAALLNCIASLIFNASAGYGLTSRPVTYHMIDVIEGTLFMFLIAMITFFAGVLVWEERDARVDEVHDALPVPEWPGYVAKFFALMVAIASIEVLVGCVAMVIQAAHHYTRFQVDVYAESLLGHAMISFAFFATLAFLVHVLSPNKYIGYFAFIGVLIANAFMWRPLRVASKMLEFGSMPQMTYSEFFGFEPWIRAWHWFALYWGFFCLLLAVVSVLLWQRGRDTRWRARLFNARQRFRGLVKATAITAACGFVLTGAWVFYNTELLNHFDSEHQAQQRQADYEKQYRKYQNLPQPRITDVRYNVAIYPHSRGLVMRTTEVIKNETSAPLTKMYFTMDRNFTSKISLPGAELAMNDKATGFRIYNLTTPMAPGEERTMLLDVESHPRGFENQTTMTGIAQNGSFINNSITPQIGYQEGNELTDPNVRHRFGLKEKDLMPTLEANCASDCRNTYISNNSDWVNVDTVISTSRDQTAVAPGSLIRAWVADNRNYYEYRLDHIALNFYSFLSARYTVARRTWTAPGGKPIDIEVYYLPQQPWNVPRMLDSVQKSFAYYTTNFGPYYQREARIVEFPRVASFAQAFPGTMPYSESIGFIADIEKPDDIDMVFYVVAHEMAHQWWAHQVVGANMEGATSLSETLAQYSALMVMEKQYGQNAMRKFLEYEMDNYLRSRGTERLKERPLMRVESSQGYIHYRKGSVVMYYLRDMIGEDHVNAALRRVLGEFGYQGAPYPTSWALVNALNEQTPAQYQYLMQDLFKDITIFSNRVLSATAKKRADGKYDVTVTIETHKYKADAKGNEVEVPMDDWVEVGALAAPAKGYHYGAVLARERVHITGKNGTYTFVTDTLPDKAGVDPLLLLIDRIPDDNLKKVNVAAGQ</sequence>
<dbReference type="InterPro" id="IPR027268">
    <property type="entry name" value="Peptidase_M4/M1_CTD_sf"/>
</dbReference>
<feature type="transmembrane region" description="Helical" evidence="1">
    <location>
        <begin position="146"/>
        <end position="167"/>
    </location>
</feature>
<reference evidence="3" key="1">
    <citation type="submission" date="2009-10" db="EMBL/GenBank/DDBJ databases">
        <title>Diversity of trophic interactions inside an arsenic-rich microbial ecosystem.</title>
        <authorList>
            <person name="Bertin P.N."/>
            <person name="Heinrich-Salmeron A."/>
            <person name="Pelletier E."/>
            <person name="Goulhen-Chollet F."/>
            <person name="Arsene-Ploetze F."/>
            <person name="Gallien S."/>
            <person name="Calteau A."/>
            <person name="Vallenet D."/>
            <person name="Casiot C."/>
            <person name="Chane-Woon-Ming B."/>
            <person name="Giloteaux L."/>
            <person name="Barakat M."/>
            <person name="Bonnefoy V."/>
            <person name="Bruneel O."/>
            <person name="Chandler M."/>
            <person name="Cleiss J."/>
            <person name="Duran R."/>
            <person name="Elbaz-Poulichet F."/>
            <person name="Fonknechten N."/>
            <person name="Lauga B."/>
            <person name="Mornico D."/>
            <person name="Ortet P."/>
            <person name="Schaeffer C."/>
            <person name="Siguier P."/>
            <person name="Alexander Thil Smith A."/>
            <person name="Van Dorsselaer A."/>
            <person name="Weissenbach J."/>
            <person name="Medigue C."/>
            <person name="Le Paslier D."/>
        </authorList>
    </citation>
    <scope>NUCLEOTIDE SEQUENCE</scope>
</reference>
<proteinExistence type="predicted"/>
<protein>
    <recommendedName>
        <fullName evidence="2">Peptidase M1 membrane alanine aminopeptidase domain-containing protein</fullName>
    </recommendedName>
</protein>
<dbReference type="AlphaFoldDB" id="E6PWT8"/>
<feature type="transmembrane region" description="Helical" evidence="1">
    <location>
        <begin position="447"/>
        <end position="466"/>
    </location>
</feature>
<feature type="transmembrane region" description="Helical" evidence="1">
    <location>
        <begin position="520"/>
        <end position="543"/>
    </location>
</feature>